<keyword evidence="6 7" id="KW-0119">Carbohydrate metabolism</keyword>
<dbReference type="PIRSF" id="PIRSF000110">
    <property type="entry name" value="G6PD"/>
    <property type="match status" value="1"/>
</dbReference>
<dbReference type="InterPro" id="IPR001282">
    <property type="entry name" value="G6P_DH"/>
</dbReference>
<keyword evidence="5 7" id="KW-0560">Oxidoreductase</keyword>
<feature type="binding site" evidence="7">
    <location>
        <position position="147"/>
    </location>
    <ligand>
        <name>NADP(+)</name>
        <dbReference type="ChEBI" id="CHEBI:58349"/>
    </ligand>
</feature>
<dbReference type="GO" id="GO:0005829">
    <property type="term" value="C:cytosol"/>
    <property type="evidence" value="ECO:0007669"/>
    <property type="project" value="TreeGrafter"/>
</dbReference>
<keyword evidence="4 7" id="KW-0521">NADP</keyword>
<name>A0A7X6S0P1_9STRE</name>
<feature type="active site" description="Proton acceptor" evidence="7">
    <location>
        <position position="239"/>
    </location>
</feature>
<dbReference type="GO" id="GO:0050661">
    <property type="term" value="F:NADP binding"/>
    <property type="evidence" value="ECO:0007669"/>
    <property type="project" value="UniProtKB-UniRule"/>
</dbReference>
<keyword evidence="11" id="KW-1185">Reference proteome</keyword>
<proteinExistence type="inferred from homology"/>
<feature type="binding site" evidence="7">
    <location>
        <position position="45"/>
    </location>
    <ligand>
        <name>NADP(+)</name>
        <dbReference type="ChEBI" id="CHEBI:58349"/>
    </ligand>
</feature>
<keyword evidence="3 7" id="KW-0313">Glucose metabolism</keyword>
<dbReference type="InterPro" id="IPR019796">
    <property type="entry name" value="G6P_DH_AS"/>
</dbReference>
<feature type="binding site" evidence="7">
    <location>
        <begin position="84"/>
        <end position="85"/>
    </location>
    <ligand>
        <name>NADP(+)</name>
        <dbReference type="ChEBI" id="CHEBI:58349"/>
    </ligand>
</feature>
<comment type="caution">
    <text evidence="10">The sequence shown here is derived from an EMBL/GenBank/DDBJ whole genome shotgun (WGS) entry which is preliminary data.</text>
</comment>
<dbReference type="SUPFAM" id="SSF55347">
    <property type="entry name" value="Glyceraldehyde-3-phosphate dehydrogenase-like, C-terminal domain"/>
    <property type="match status" value="1"/>
</dbReference>
<feature type="binding site" evidence="7">
    <location>
        <position position="181"/>
    </location>
    <ligand>
        <name>substrate</name>
    </ligand>
</feature>
<dbReference type="NCBIfam" id="TIGR00871">
    <property type="entry name" value="zwf"/>
    <property type="match status" value="1"/>
</dbReference>
<dbReference type="InterPro" id="IPR036291">
    <property type="entry name" value="NAD(P)-bd_dom_sf"/>
</dbReference>
<feature type="domain" description="Glucose-6-phosphate dehydrogenase NAD-binding" evidence="8">
    <location>
        <begin position="9"/>
        <end position="186"/>
    </location>
</feature>
<dbReference type="InterPro" id="IPR022675">
    <property type="entry name" value="G6P_DH_C"/>
</dbReference>
<dbReference type="Gene3D" id="3.40.50.720">
    <property type="entry name" value="NAD(P)-binding Rossmann-like Domain"/>
    <property type="match status" value="1"/>
</dbReference>
<dbReference type="AlphaFoldDB" id="A0A7X6S0P1"/>
<evidence type="ECO:0000256" key="5">
    <source>
        <dbReference type="ARBA" id="ARBA00023002"/>
    </source>
</evidence>
<dbReference type="GO" id="GO:0009051">
    <property type="term" value="P:pentose-phosphate shunt, oxidative branch"/>
    <property type="evidence" value="ECO:0007669"/>
    <property type="project" value="TreeGrafter"/>
</dbReference>
<sequence length="497" mass="57457">MPANVLFTFFGASGDLAKRKLYPALFRLYKSGHLTENFAVIGTARRPWSKAYFEEVVIESITDLADSPRQASEFASHFYYQSHDVNDTEHYQALKDLQNELGQKYQTNHNKIFFLSMAPEFFGTIAKNLKSEGIVDGQGFERLIIEKPFGTDLETAEQLNQDLAEAFEENQIYRIDHYLGKEMVQNIFAVRFANPIFEQIWSNQYIENVQITFSESIGVEDRAGYYDTSGALRDMVQNHTLQLLSILAMDKPASFDETDIREEKIKVFENLRLEDEDSLKQHFVRGQYTAGSINNKDFVGYLDEPNIAENSQTETFAAGAFFVDTDRFKDVPFFFRTGKRMTEKGTRVNIIFKKTDNIFGQAFDRNVLTIYIQPTEGFSLHINGKKVGTDFKMTPVDLKFRHSAENLVNSPEAYEKLMFDALNGDSTNFSHWREVKASWRLIDRVIDLWKNNHVPLHTYPAGSMGPKAAFELLESFDTEWHWHPDDWYREHGLLDQQ</sequence>
<dbReference type="RefSeq" id="WP_168548102.1">
    <property type="nucleotide sequence ID" value="NZ_JAAXPR010000001.1"/>
</dbReference>
<dbReference type="HAMAP" id="MF_00966">
    <property type="entry name" value="G6PD"/>
    <property type="match status" value="1"/>
</dbReference>
<evidence type="ECO:0000256" key="2">
    <source>
        <dbReference type="ARBA" id="ARBA00009975"/>
    </source>
</evidence>
<dbReference type="Proteomes" id="UP000522720">
    <property type="component" value="Unassembled WGS sequence"/>
</dbReference>
<dbReference type="PROSITE" id="PS00069">
    <property type="entry name" value="G6P_DEHYDROGENASE"/>
    <property type="match status" value="1"/>
</dbReference>
<comment type="similarity">
    <text evidence="2 7">Belongs to the glucose-6-phosphate dehydrogenase family.</text>
</comment>
<comment type="pathway">
    <text evidence="1 7">Carbohydrate degradation; pentose phosphate pathway; D-ribulose 5-phosphate from D-glucose 6-phosphate (oxidative stage): step 1/3.</text>
</comment>
<feature type="binding site" evidence="7">
    <location>
        <position position="339"/>
    </location>
    <ligand>
        <name>substrate</name>
    </ligand>
</feature>
<comment type="catalytic activity">
    <reaction evidence="7">
        <text>D-glucose 6-phosphate + NADP(+) = 6-phospho-D-glucono-1,5-lactone + NADPH + H(+)</text>
        <dbReference type="Rhea" id="RHEA:15841"/>
        <dbReference type="ChEBI" id="CHEBI:15378"/>
        <dbReference type="ChEBI" id="CHEBI:57783"/>
        <dbReference type="ChEBI" id="CHEBI:57955"/>
        <dbReference type="ChEBI" id="CHEBI:58349"/>
        <dbReference type="ChEBI" id="CHEBI:61548"/>
        <dbReference type="EC" id="1.1.1.49"/>
    </reaction>
</comment>
<feature type="domain" description="Glucose-6-phosphate dehydrogenase C-terminal" evidence="9">
    <location>
        <begin position="189"/>
        <end position="481"/>
    </location>
</feature>
<dbReference type="UniPathway" id="UPA00115">
    <property type="reaction ID" value="UER00408"/>
</dbReference>
<feature type="binding site" evidence="7">
    <location>
        <begin position="11"/>
        <end position="18"/>
    </location>
    <ligand>
        <name>NADP(+)</name>
        <dbReference type="ChEBI" id="CHEBI:58349"/>
    </ligand>
</feature>
<evidence type="ECO:0000313" key="11">
    <source>
        <dbReference type="Proteomes" id="UP000522720"/>
    </source>
</evidence>
<evidence type="ECO:0000259" key="9">
    <source>
        <dbReference type="Pfam" id="PF02781"/>
    </source>
</evidence>
<feature type="binding site" evidence="7">
    <location>
        <position position="177"/>
    </location>
    <ligand>
        <name>substrate</name>
    </ligand>
</feature>
<evidence type="ECO:0000256" key="4">
    <source>
        <dbReference type="ARBA" id="ARBA00022857"/>
    </source>
</evidence>
<feature type="binding site" evidence="7">
    <location>
        <position position="344"/>
    </location>
    <ligand>
        <name>substrate</name>
    </ligand>
</feature>
<organism evidence="10 11">
    <name type="scientific">Streptococcus ovuberis</name>
    <dbReference type="NCBI Taxonomy" id="1936207"/>
    <lineage>
        <taxon>Bacteria</taxon>
        <taxon>Bacillati</taxon>
        <taxon>Bacillota</taxon>
        <taxon>Bacilli</taxon>
        <taxon>Lactobacillales</taxon>
        <taxon>Streptococcaceae</taxon>
        <taxon>Streptococcus</taxon>
    </lineage>
</organism>
<protein>
    <recommendedName>
        <fullName evidence="7">Glucose-6-phosphate 1-dehydrogenase</fullName>
        <shortName evidence="7">G6PD</shortName>
        <ecNumber evidence="7">1.1.1.49</ecNumber>
    </recommendedName>
</protein>
<dbReference type="GO" id="GO:0004345">
    <property type="term" value="F:glucose-6-phosphate dehydrogenase activity"/>
    <property type="evidence" value="ECO:0007669"/>
    <property type="project" value="UniProtKB-UniRule"/>
</dbReference>
<feature type="binding site" evidence="7">
    <location>
        <position position="234"/>
    </location>
    <ligand>
        <name>substrate</name>
    </ligand>
</feature>
<dbReference type="Pfam" id="PF00479">
    <property type="entry name" value="G6PD_N"/>
    <property type="match status" value="1"/>
</dbReference>
<reference evidence="10 11" key="1">
    <citation type="submission" date="2020-04" db="EMBL/GenBank/DDBJ databases">
        <title>MicrobeNet Type strains.</title>
        <authorList>
            <person name="Nicholson A.C."/>
        </authorList>
    </citation>
    <scope>NUCLEOTIDE SEQUENCE [LARGE SCALE GENOMIC DNA]</scope>
    <source>
        <strain evidence="10 11">CCUG 69612</strain>
    </source>
</reference>
<dbReference type="PRINTS" id="PR00079">
    <property type="entry name" value="G6PDHDRGNASE"/>
</dbReference>
<dbReference type="EMBL" id="JAAXPR010000001">
    <property type="protein sequence ID" value="NKZ19336.1"/>
    <property type="molecule type" value="Genomic_DNA"/>
</dbReference>
<comment type="function">
    <text evidence="7">Catalyzes the oxidation of glucose 6-phosphate to 6-phosphogluconolactone.</text>
</comment>
<feature type="binding site" evidence="7">
    <location>
        <position position="215"/>
    </location>
    <ligand>
        <name>substrate</name>
    </ligand>
</feature>
<evidence type="ECO:0000259" key="8">
    <source>
        <dbReference type="Pfam" id="PF00479"/>
    </source>
</evidence>
<dbReference type="SUPFAM" id="SSF51735">
    <property type="entry name" value="NAD(P)-binding Rossmann-fold domains"/>
    <property type="match status" value="1"/>
</dbReference>
<accession>A0A7X6S0P1</accession>
<gene>
    <name evidence="7" type="primary">zwf</name>
    <name evidence="10" type="ORF">HF992_00450</name>
</gene>
<evidence type="ECO:0000256" key="3">
    <source>
        <dbReference type="ARBA" id="ARBA00022526"/>
    </source>
</evidence>
<dbReference type="GO" id="GO:0006006">
    <property type="term" value="P:glucose metabolic process"/>
    <property type="evidence" value="ECO:0007669"/>
    <property type="project" value="UniProtKB-KW"/>
</dbReference>
<dbReference type="Gene3D" id="3.30.360.10">
    <property type="entry name" value="Dihydrodipicolinate Reductase, domain 2"/>
    <property type="match status" value="1"/>
</dbReference>
<evidence type="ECO:0000313" key="10">
    <source>
        <dbReference type="EMBL" id="NKZ19336.1"/>
    </source>
</evidence>
<dbReference type="InterPro" id="IPR022674">
    <property type="entry name" value="G6P_DH_NAD-bd"/>
</dbReference>
<dbReference type="PANTHER" id="PTHR23429:SF0">
    <property type="entry name" value="GLUCOSE-6-PHOSPHATE 1-DEHYDROGENASE"/>
    <property type="match status" value="1"/>
</dbReference>
<dbReference type="Pfam" id="PF02781">
    <property type="entry name" value="G6PD_C"/>
    <property type="match status" value="1"/>
</dbReference>
<evidence type="ECO:0000256" key="1">
    <source>
        <dbReference type="ARBA" id="ARBA00004937"/>
    </source>
</evidence>
<evidence type="ECO:0000256" key="7">
    <source>
        <dbReference type="HAMAP-Rule" id="MF_00966"/>
    </source>
</evidence>
<evidence type="ECO:0000256" key="6">
    <source>
        <dbReference type="ARBA" id="ARBA00023277"/>
    </source>
</evidence>
<dbReference type="PANTHER" id="PTHR23429">
    <property type="entry name" value="GLUCOSE-6-PHOSPHATE 1-DEHYDROGENASE G6PD"/>
    <property type="match status" value="1"/>
</dbReference>
<dbReference type="EC" id="1.1.1.49" evidence="7"/>